<feature type="domain" description="DUF3347" evidence="2">
    <location>
        <begin position="69"/>
        <end position="158"/>
    </location>
</feature>
<dbReference type="Pfam" id="PF11827">
    <property type="entry name" value="DUF3347"/>
    <property type="match status" value="1"/>
</dbReference>
<dbReference type="AlphaFoldDB" id="A0A239ITK2"/>
<gene>
    <name evidence="3" type="ORF">SAMN06296052_11879</name>
</gene>
<feature type="signal peptide" evidence="1">
    <location>
        <begin position="1"/>
        <end position="23"/>
    </location>
</feature>
<dbReference type="RefSeq" id="WP_089320609.1">
    <property type="nucleotide sequence ID" value="NZ_FZOQ01000018.1"/>
</dbReference>
<dbReference type="InterPro" id="IPR021782">
    <property type="entry name" value="DUF3347"/>
</dbReference>
<sequence>MKKTLFTAAVLAAFTFSACSENAETAETAVGENMDMEMPAEAEATTVVVETPDFSSVAEPVQNQISQLVDAYLNLKEALVASDATAAKAAASNVLEIARAMPVANLEADAKAYAEEKTAKVIETAEAIAAAEEIAAQRESLEPLSEATFALTKAFNAADQTLYYQRCPMALNNKGAYWLSSNEEIRNPYFGEQMLKCGSTEEVYQN</sequence>
<evidence type="ECO:0000313" key="3">
    <source>
        <dbReference type="EMBL" id="SNS96363.1"/>
    </source>
</evidence>
<dbReference type="Proteomes" id="UP000198432">
    <property type="component" value="Unassembled WGS sequence"/>
</dbReference>
<reference evidence="4" key="1">
    <citation type="submission" date="2017-06" db="EMBL/GenBank/DDBJ databases">
        <authorList>
            <person name="Varghese N."/>
            <person name="Submissions S."/>
        </authorList>
    </citation>
    <scope>NUCLEOTIDE SEQUENCE [LARGE SCALE GENOMIC DNA]</scope>
    <source>
        <strain evidence="4">NKM1</strain>
    </source>
</reference>
<dbReference type="PROSITE" id="PS51257">
    <property type="entry name" value="PROKAR_LIPOPROTEIN"/>
    <property type="match status" value="1"/>
</dbReference>
<keyword evidence="4" id="KW-1185">Reference proteome</keyword>
<dbReference type="OrthoDB" id="5513217at2"/>
<keyword evidence="1" id="KW-0732">Signal</keyword>
<evidence type="ECO:0000256" key="1">
    <source>
        <dbReference type="SAM" id="SignalP"/>
    </source>
</evidence>
<proteinExistence type="predicted"/>
<accession>A0A239ITK2</accession>
<dbReference type="EMBL" id="FZOQ01000018">
    <property type="protein sequence ID" value="SNS96363.1"/>
    <property type="molecule type" value="Genomic_DNA"/>
</dbReference>
<name>A0A239ITK2_9BACT</name>
<feature type="chain" id="PRO_5012308751" description="DUF3347 domain-containing protein" evidence="1">
    <location>
        <begin position="24"/>
        <end position="206"/>
    </location>
</feature>
<organism evidence="3 4">
    <name type="scientific">Pontibacter ummariensis</name>
    <dbReference type="NCBI Taxonomy" id="1610492"/>
    <lineage>
        <taxon>Bacteria</taxon>
        <taxon>Pseudomonadati</taxon>
        <taxon>Bacteroidota</taxon>
        <taxon>Cytophagia</taxon>
        <taxon>Cytophagales</taxon>
        <taxon>Hymenobacteraceae</taxon>
        <taxon>Pontibacter</taxon>
    </lineage>
</organism>
<evidence type="ECO:0000259" key="2">
    <source>
        <dbReference type="Pfam" id="PF11827"/>
    </source>
</evidence>
<evidence type="ECO:0000313" key="4">
    <source>
        <dbReference type="Proteomes" id="UP000198432"/>
    </source>
</evidence>
<protein>
    <recommendedName>
        <fullName evidence="2">DUF3347 domain-containing protein</fullName>
    </recommendedName>
</protein>